<evidence type="ECO:0000256" key="3">
    <source>
        <dbReference type="ARBA" id="ARBA00014376"/>
    </source>
</evidence>
<dbReference type="GO" id="GO:0030694">
    <property type="term" value="C:bacterial-type flagellum basal body, rod"/>
    <property type="evidence" value="ECO:0007669"/>
    <property type="project" value="InterPro"/>
</dbReference>
<keyword evidence="4 6" id="KW-0975">Bacterial flagellum</keyword>
<comment type="caution">
    <text evidence="9">The sequence shown here is derived from an EMBL/GenBank/DDBJ whole genome shotgun (WGS) entry which is preliminary data.</text>
</comment>
<organism evidence="9 10">
    <name type="scientific">Candidatus Thiodiazotropha taylori</name>
    <dbReference type="NCBI Taxonomy" id="2792791"/>
    <lineage>
        <taxon>Bacteria</taxon>
        <taxon>Pseudomonadati</taxon>
        <taxon>Pseudomonadota</taxon>
        <taxon>Gammaproteobacteria</taxon>
        <taxon>Chromatiales</taxon>
        <taxon>Sedimenticolaceae</taxon>
        <taxon>Candidatus Thiodiazotropha</taxon>
    </lineage>
</organism>
<feature type="domain" description="Flagellar basal body rod protein N-terminal" evidence="8">
    <location>
        <begin position="10"/>
        <end position="37"/>
    </location>
</feature>
<comment type="subcellular location">
    <subcellularLocation>
        <location evidence="1 6">Bacterial flagellum basal body</location>
    </subcellularLocation>
</comment>
<dbReference type="Pfam" id="PF00460">
    <property type="entry name" value="Flg_bb_rod"/>
    <property type="match status" value="1"/>
</dbReference>
<comment type="similarity">
    <text evidence="2 6">Belongs to the flagella basal body rod proteins family.</text>
</comment>
<dbReference type="EMBL" id="JAHHGM010000002">
    <property type="protein sequence ID" value="MBT2987882.1"/>
    <property type="molecule type" value="Genomic_DNA"/>
</dbReference>
<feature type="compositionally biased region" description="Basic and acidic residues" evidence="7">
    <location>
        <begin position="52"/>
        <end position="66"/>
    </location>
</feature>
<dbReference type="PROSITE" id="PS00588">
    <property type="entry name" value="FLAGELLA_BB_ROD"/>
    <property type="match status" value="1"/>
</dbReference>
<evidence type="ECO:0000313" key="9">
    <source>
        <dbReference type="EMBL" id="MBT2987882.1"/>
    </source>
</evidence>
<name>A0A944MAL7_9GAMM</name>
<dbReference type="InterPro" id="IPR001444">
    <property type="entry name" value="Flag_bb_rod_N"/>
</dbReference>
<feature type="region of interest" description="Disordered" evidence="7">
    <location>
        <begin position="52"/>
        <end position="98"/>
    </location>
</feature>
<evidence type="ECO:0000256" key="5">
    <source>
        <dbReference type="ARBA" id="ARBA00024934"/>
    </source>
</evidence>
<evidence type="ECO:0000259" key="8">
    <source>
        <dbReference type="Pfam" id="PF00460"/>
    </source>
</evidence>
<evidence type="ECO:0000313" key="10">
    <source>
        <dbReference type="Proteomes" id="UP000770889"/>
    </source>
</evidence>
<evidence type="ECO:0000256" key="4">
    <source>
        <dbReference type="ARBA" id="ARBA00023143"/>
    </source>
</evidence>
<dbReference type="NCBIfam" id="TIGR01396">
    <property type="entry name" value="FlgB"/>
    <property type="match status" value="1"/>
</dbReference>
<evidence type="ECO:0000256" key="7">
    <source>
        <dbReference type="SAM" id="MobiDB-lite"/>
    </source>
</evidence>
<keyword evidence="9" id="KW-0966">Cell projection</keyword>
<dbReference type="GO" id="GO:0071978">
    <property type="term" value="P:bacterial-type flagellum-dependent swarming motility"/>
    <property type="evidence" value="ECO:0007669"/>
    <property type="project" value="TreeGrafter"/>
</dbReference>
<comment type="subunit">
    <text evidence="6">The basal body constitutes a major portion of the flagellar organelle and consists of a number of rings mounted on a central rod.</text>
</comment>
<dbReference type="PANTHER" id="PTHR30435:SF12">
    <property type="entry name" value="FLAGELLAR BASAL BODY ROD PROTEIN FLGB"/>
    <property type="match status" value="1"/>
</dbReference>
<accession>A0A944MAL7</accession>
<dbReference type="AlphaFoldDB" id="A0A944MAL7"/>
<evidence type="ECO:0000256" key="1">
    <source>
        <dbReference type="ARBA" id="ARBA00004117"/>
    </source>
</evidence>
<dbReference type="PIRSF" id="PIRSF002889">
    <property type="entry name" value="Rod_FlgB"/>
    <property type="match status" value="1"/>
</dbReference>
<dbReference type="PANTHER" id="PTHR30435">
    <property type="entry name" value="FLAGELLAR PROTEIN"/>
    <property type="match status" value="1"/>
</dbReference>
<reference evidence="9 10" key="1">
    <citation type="submission" date="2021-05" db="EMBL/GenBank/DDBJ databases">
        <title>Genetic and Functional Diversity in Clade A Lucinid endosymbionts from the Bahamas.</title>
        <authorList>
            <person name="Giani N.M."/>
            <person name="Engel A.S."/>
            <person name="Campbell B.J."/>
        </authorList>
    </citation>
    <scope>NUCLEOTIDE SEQUENCE [LARGE SCALE GENOMIC DNA]</scope>
    <source>
        <strain evidence="9">LUC16012Gg_MoonRockCtena</strain>
    </source>
</reference>
<sequence>MNLDDLFGIHEKALVLRSQRAEVLAANLANADTPGYKARDFDFNAVLKSEMESSSRMMTTDRRHIQAESGPVPPSQLLYRIPNQPSLDGNTVDTEREHVSFSTNAVEYQASLSFINSKISGIRKALKGE</sequence>
<evidence type="ECO:0000256" key="6">
    <source>
        <dbReference type="PIRNR" id="PIRNR002889"/>
    </source>
</evidence>
<comment type="function">
    <text evidence="5 6">Structural component of flagellum, the bacterial motility apparatus. Part of the rod structure of flagellar basal body.</text>
</comment>
<evidence type="ECO:0000256" key="2">
    <source>
        <dbReference type="ARBA" id="ARBA00009677"/>
    </source>
</evidence>
<dbReference type="InterPro" id="IPR019776">
    <property type="entry name" value="Flagellar_basal_body_rod_CS"/>
</dbReference>
<dbReference type="Proteomes" id="UP000770889">
    <property type="component" value="Unassembled WGS sequence"/>
</dbReference>
<protein>
    <recommendedName>
        <fullName evidence="3 6">Flagellar basal body rod protein FlgB</fullName>
    </recommendedName>
</protein>
<keyword evidence="9" id="KW-0282">Flagellum</keyword>
<gene>
    <name evidence="9" type="primary">flgB</name>
    <name evidence="9" type="ORF">KME65_02870</name>
</gene>
<feature type="compositionally biased region" description="Polar residues" evidence="7">
    <location>
        <begin position="83"/>
        <end position="92"/>
    </location>
</feature>
<dbReference type="InterPro" id="IPR006300">
    <property type="entry name" value="FlgB"/>
</dbReference>
<keyword evidence="9" id="KW-0969">Cilium</keyword>
<proteinExistence type="inferred from homology"/>